<gene>
    <name evidence="1" type="ORF">BC343_27165</name>
</gene>
<proteinExistence type="predicted"/>
<accession>A0A1S9PGF0</accession>
<comment type="caution">
    <text evidence="1">The sequence shown here is derived from an EMBL/GenBank/DDBJ whole genome shotgun (WGS) entry which is preliminary data.</text>
</comment>
<protein>
    <submittedName>
        <fullName evidence="1">Uncharacterized protein</fullName>
    </submittedName>
</protein>
<dbReference type="EMBL" id="MBTF01000010">
    <property type="protein sequence ID" value="OOQ60012.1"/>
    <property type="molecule type" value="Genomic_DNA"/>
</dbReference>
<reference evidence="1 2" key="1">
    <citation type="submission" date="2016-07" db="EMBL/GenBank/DDBJ databases">
        <title>Genomic analysis of zinc-resistant bacterium Mucilaginibacter pedocola TBZ30.</title>
        <authorList>
            <person name="Huang J."/>
            <person name="Tang J."/>
        </authorList>
    </citation>
    <scope>NUCLEOTIDE SEQUENCE [LARGE SCALE GENOMIC DNA]</scope>
    <source>
        <strain evidence="1 2">TBZ30</strain>
    </source>
</reference>
<keyword evidence="2" id="KW-1185">Reference proteome</keyword>
<sequence>MLEKATAVGFKDAGDALAGHGFHEAMFSVFPAEREYFDTAKGGCGATNAKANEGARAGNIEAGKDDHQAKYQACEIPDILCPQTAELDAFINAFVNAIDTVVHIALSFADIHLLNVSPRGRNQGGR</sequence>
<name>A0A1S9PGF0_9SPHI</name>
<dbReference type="STRING" id="1792845.BC343_27165"/>
<evidence type="ECO:0000313" key="2">
    <source>
        <dbReference type="Proteomes" id="UP000189739"/>
    </source>
</evidence>
<evidence type="ECO:0000313" key="1">
    <source>
        <dbReference type="EMBL" id="OOQ60012.1"/>
    </source>
</evidence>
<organism evidence="1 2">
    <name type="scientific">Mucilaginibacter pedocola</name>
    <dbReference type="NCBI Taxonomy" id="1792845"/>
    <lineage>
        <taxon>Bacteria</taxon>
        <taxon>Pseudomonadati</taxon>
        <taxon>Bacteroidota</taxon>
        <taxon>Sphingobacteriia</taxon>
        <taxon>Sphingobacteriales</taxon>
        <taxon>Sphingobacteriaceae</taxon>
        <taxon>Mucilaginibacter</taxon>
    </lineage>
</organism>
<dbReference type="AlphaFoldDB" id="A0A1S9PGF0"/>
<dbReference type="Proteomes" id="UP000189739">
    <property type="component" value="Unassembled WGS sequence"/>
</dbReference>